<dbReference type="EMBL" id="CACVKT020008141">
    <property type="protein sequence ID" value="CAC5413488.1"/>
    <property type="molecule type" value="Genomic_DNA"/>
</dbReference>
<dbReference type="CDD" id="cd19051">
    <property type="entry name" value="LGIC_TM_cation"/>
    <property type="match status" value="2"/>
</dbReference>
<dbReference type="Pfam" id="PF02931">
    <property type="entry name" value="Neur_chan_LBD"/>
    <property type="match status" value="2"/>
</dbReference>
<feature type="domain" description="Neurotransmitter-gated ion-channel ligand-binding" evidence="6">
    <location>
        <begin position="423"/>
        <end position="485"/>
    </location>
</feature>
<dbReference type="InterPro" id="IPR006201">
    <property type="entry name" value="Neur_channel"/>
</dbReference>
<feature type="transmembrane region" description="Helical" evidence="5">
    <location>
        <begin position="628"/>
        <end position="655"/>
    </location>
</feature>
<evidence type="ECO:0000256" key="3">
    <source>
        <dbReference type="ARBA" id="ARBA00022989"/>
    </source>
</evidence>
<dbReference type="GO" id="GO:0005230">
    <property type="term" value="F:extracellular ligand-gated monoatomic ion channel activity"/>
    <property type="evidence" value="ECO:0007669"/>
    <property type="project" value="InterPro"/>
</dbReference>
<feature type="domain" description="Neurotransmitter-gated ion-channel transmembrane" evidence="7">
    <location>
        <begin position="239"/>
        <end position="326"/>
    </location>
</feature>
<dbReference type="SUPFAM" id="SSF90112">
    <property type="entry name" value="Neurotransmitter-gated ion-channel transmembrane pore"/>
    <property type="match status" value="2"/>
</dbReference>
<dbReference type="Gene3D" id="2.70.170.10">
    <property type="entry name" value="Neurotransmitter-gated ion-channel ligand-binding domain"/>
    <property type="match status" value="4"/>
</dbReference>
<dbReference type="Pfam" id="PF02932">
    <property type="entry name" value="Neur_chan_memb"/>
    <property type="match status" value="2"/>
</dbReference>
<proteinExistence type="predicted"/>
<evidence type="ECO:0000256" key="4">
    <source>
        <dbReference type="ARBA" id="ARBA00023136"/>
    </source>
</evidence>
<gene>
    <name evidence="8" type="ORF">MCOR_46373</name>
</gene>
<feature type="transmembrane region" description="Helical" evidence="5">
    <location>
        <begin position="566"/>
        <end position="591"/>
    </location>
</feature>
<keyword evidence="2 5" id="KW-0812">Transmembrane</keyword>
<keyword evidence="4 5" id="KW-0472">Membrane</keyword>
<dbReference type="CDD" id="cd18989">
    <property type="entry name" value="LGIC_ECD_cation"/>
    <property type="match status" value="2"/>
</dbReference>
<reference evidence="8 9" key="1">
    <citation type="submission" date="2020-06" db="EMBL/GenBank/DDBJ databases">
        <authorList>
            <person name="Li R."/>
            <person name="Bekaert M."/>
        </authorList>
    </citation>
    <scope>NUCLEOTIDE SEQUENCE [LARGE SCALE GENOMIC DNA]</scope>
    <source>
        <strain evidence="9">wild</strain>
    </source>
</reference>
<feature type="domain" description="Neurotransmitter-gated ion-channel ligand-binding" evidence="6">
    <location>
        <begin position="56"/>
        <end position="143"/>
    </location>
</feature>
<dbReference type="AlphaFoldDB" id="A0A6J8E0D7"/>
<dbReference type="InterPro" id="IPR038050">
    <property type="entry name" value="Neuro_actylchol_rec"/>
</dbReference>
<dbReference type="InterPro" id="IPR036734">
    <property type="entry name" value="Neur_chan_lig-bd_sf"/>
</dbReference>
<protein>
    <submittedName>
        <fullName evidence="8">CHRNN</fullName>
    </submittedName>
</protein>
<dbReference type="OrthoDB" id="5975154at2759"/>
<dbReference type="SUPFAM" id="SSF63712">
    <property type="entry name" value="Nicotinic receptor ligand binding domain-like"/>
    <property type="match status" value="2"/>
</dbReference>
<evidence type="ECO:0000259" key="7">
    <source>
        <dbReference type="Pfam" id="PF02932"/>
    </source>
</evidence>
<evidence type="ECO:0000256" key="1">
    <source>
        <dbReference type="ARBA" id="ARBA00004141"/>
    </source>
</evidence>
<sequence length="775" mass="88556">MLTFDLASIGNSNSRNTFKYLCSKVFSCISYGIDFEFATQHKEAEPDLDKNRTVQDLIQEVTTRRNREVLPVNKSGEPVIVAFYFHMTYIQEFDEVAGKLSVNGYFGIQWIDNTVSWDPDKYGVSSFTFNEELFWKPTLIMGNPYGAIDWFPSDSFDIACQADVTNYPFDMQTCTLSFVLSVYDETEVILWPTAFLTYWFIPHKTWDLVETNFTRIAIPQMANFHIRLKRKPMYFVFNLILPIVLMCTLNPFVFLLPAESGERVGFSITVLLAIAVFLTISSSSLPAISDPQLPLLSILLFTDVAFSGVIVLLVIISLRFYLRNENIPVSYLGERFVKICRVLRCGCSCSKGKRDNDKTNDYTENYRSNNGVKISTVKLNMSDYQYRGTQSVEINSITSQDEITWKNVGEELDFVFGTFSAFYMEYDEVAGKLSLNGYFGIQWLDKTVSWDPAEYGVSSITFNDELFWKPTFSMSNPYGASKIYKKMTLLRERIADVSDYPFDTQTCTLALVLSGYSDKEVVLWPTAFLTDWYVPHKTWDLVETNLTRTPFPQVANFHMKLKRKPLFFVFNLILPIVLMCLLNPFVFFLPADSGERVGFSITVLLAIAVFLTISASSLPAISEPRLPLISILLFADVAFSGIIVIFVIISLRFYLRSENIPVSYLWEGFVKICRILKCGCRYTKRKSDNGKVNEYTYEHGENDSFSISKIKLFSSENQYRGTDSVEIDSILSKDEITWKNVGEELDFVFGTISALYMVTAHLLYILDAVIDLSIL</sequence>
<feature type="domain" description="Neurotransmitter-gated ion-channel transmembrane" evidence="7">
    <location>
        <begin position="572"/>
        <end position="675"/>
    </location>
</feature>
<organism evidence="8 9">
    <name type="scientific">Mytilus coruscus</name>
    <name type="common">Sea mussel</name>
    <dbReference type="NCBI Taxonomy" id="42192"/>
    <lineage>
        <taxon>Eukaryota</taxon>
        <taxon>Metazoa</taxon>
        <taxon>Spiralia</taxon>
        <taxon>Lophotrochozoa</taxon>
        <taxon>Mollusca</taxon>
        <taxon>Bivalvia</taxon>
        <taxon>Autobranchia</taxon>
        <taxon>Pteriomorphia</taxon>
        <taxon>Mytilida</taxon>
        <taxon>Mytiloidea</taxon>
        <taxon>Mytilidae</taxon>
        <taxon>Mytilinae</taxon>
        <taxon>Mytilus</taxon>
    </lineage>
</organism>
<dbReference type="InterPro" id="IPR036719">
    <property type="entry name" value="Neuro-gated_channel_TM_sf"/>
</dbReference>
<feature type="transmembrane region" description="Helical" evidence="5">
    <location>
        <begin position="295"/>
        <end position="322"/>
    </location>
</feature>
<evidence type="ECO:0000256" key="2">
    <source>
        <dbReference type="ARBA" id="ARBA00022692"/>
    </source>
</evidence>
<evidence type="ECO:0000256" key="5">
    <source>
        <dbReference type="SAM" id="Phobius"/>
    </source>
</evidence>
<dbReference type="GO" id="GO:0016020">
    <property type="term" value="C:membrane"/>
    <property type="evidence" value="ECO:0007669"/>
    <property type="project" value="UniProtKB-SubCell"/>
</dbReference>
<feature type="transmembrane region" description="Helical" evidence="5">
    <location>
        <begin position="268"/>
        <end position="289"/>
    </location>
</feature>
<dbReference type="Gene3D" id="1.20.58.390">
    <property type="entry name" value="Neurotransmitter-gated ion-channel transmembrane domain"/>
    <property type="match status" value="2"/>
</dbReference>
<evidence type="ECO:0000259" key="6">
    <source>
        <dbReference type="Pfam" id="PF02931"/>
    </source>
</evidence>
<accession>A0A6J8E0D7</accession>
<evidence type="ECO:0000313" key="9">
    <source>
        <dbReference type="Proteomes" id="UP000507470"/>
    </source>
</evidence>
<dbReference type="PANTHER" id="PTHR18945">
    <property type="entry name" value="NEUROTRANSMITTER GATED ION CHANNEL"/>
    <property type="match status" value="1"/>
</dbReference>
<dbReference type="InterPro" id="IPR006029">
    <property type="entry name" value="Neurotrans-gated_channel_TM"/>
</dbReference>
<keyword evidence="9" id="KW-1185">Reference proteome</keyword>
<feature type="transmembrane region" description="Helical" evidence="5">
    <location>
        <begin position="233"/>
        <end position="256"/>
    </location>
</feature>
<evidence type="ECO:0000313" key="8">
    <source>
        <dbReference type="EMBL" id="CAC5413488.1"/>
    </source>
</evidence>
<dbReference type="InterPro" id="IPR006202">
    <property type="entry name" value="Neur_chan_lig-bd"/>
</dbReference>
<keyword evidence="3 5" id="KW-1133">Transmembrane helix</keyword>
<feature type="transmembrane region" description="Helical" evidence="5">
    <location>
        <begin position="597"/>
        <end position="621"/>
    </location>
</feature>
<name>A0A6J8E0D7_MYTCO</name>
<dbReference type="Proteomes" id="UP000507470">
    <property type="component" value="Unassembled WGS sequence"/>
</dbReference>
<dbReference type="GO" id="GO:0004888">
    <property type="term" value="F:transmembrane signaling receptor activity"/>
    <property type="evidence" value="ECO:0007669"/>
    <property type="project" value="InterPro"/>
</dbReference>
<comment type="subcellular location">
    <subcellularLocation>
        <location evidence="1">Membrane</location>
        <topology evidence="1">Multi-pass membrane protein</topology>
    </subcellularLocation>
</comment>